<evidence type="ECO:0000256" key="2">
    <source>
        <dbReference type="ARBA" id="ARBA00008873"/>
    </source>
</evidence>
<dbReference type="PANTHER" id="PTHR11562">
    <property type="entry name" value="CATION EFFLUX PROTEIN/ ZINC TRANSPORTER"/>
    <property type="match status" value="1"/>
</dbReference>
<keyword evidence="7" id="KW-0406">Ion transport</keyword>
<protein>
    <submittedName>
        <fullName evidence="11">Cobalt transporter</fullName>
    </submittedName>
</protein>
<evidence type="ECO:0000256" key="6">
    <source>
        <dbReference type="ARBA" id="ARBA00022989"/>
    </source>
</evidence>
<accession>A0A1U9KQJ6</accession>
<comment type="subcellular location">
    <subcellularLocation>
        <location evidence="1">Membrane</location>
        <topology evidence="1">Multi-pass membrane protein</topology>
    </subcellularLocation>
</comment>
<dbReference type="InterPro" id="IPR050681">
    <property type="entry name" value="CDF/SLC30A"/>
</dbReference>
<dbReference type="Proteomes" id="UP000188604">
    <property type="component" value="Chromosome"/>
</dbReference>
<evidence type="ECO:0000313" key="12">
    <source>
        <dbReference type="Proteomes" id="UP000188604"/>
    </source>
</evidence>
<comment type="similarity">
    <text evidence="2">Belongs to the cation diffusion facilitator (CDF) transporter (TC 2.A.4) family. SLC30A subfamily.</text>
</comment>
<evidence type="ECO:0000256" key="5">
    <source>
        <dbReference type="ARBA" id="ARBA00022906"/>
    </source>
</evidence>
<reference evidence="11 12" key="1">
    <citation type="submission" date="2016-03" db="EMBL/GenBank/DDBJ databases">
        <title>Acetic acid bacteria sequencing.</title>
        <authorList>
            <person name="Brandt J."/>
            <person name="Jakob F."/>
            <person name="Vogel R.F."/>
        </authorList>
    </citation>
    <scope>NUCLEOTIDE SEQUENCE [LARGE SCALE GENOMIC DNA]</scope>
    <source>
        <strain evidence="11 12">NBRC 101099</strain>
    </source>
</reference>
<evidence type="ECO:0000259" key="9">
    <source>
        <dbReference type="Pfam" id="PF01545"/>
    </source>
</evidence>
<feature type="domain" description="Cation efflux protein transmembrane" evidence="9">
    <location>
        <begin position="21"/>
        <end position="207"/>
    </location>
</feature>
<dbReference type="EMBL" id="CP014691">
    <property type="protein sequence ID" value="AQS88078.1"/>
    <property type="molecule type" value="Genomic_DNA"/>
</dbReference>
<dbReference type="GO" id="GO:0005886">
    <property type="term" value="C:plasma membrane"/>
    <property type="evidence" value="ECO:0007669"/>
    <property type="project" value="TreeGrafter"/>
</dbReference>
<dbReference type="OrthoDB" id="9809646at2"/>
<gene>
    <name evidence="11" type="ORF">A0U93_09100</name>
</gene>
<dbReference type="AlphaFoldDB" id="A0A1U9KQJ6"/>
<dbReference type="InterPro" id="IPR058533">
    <property type="entry name" value="Cation_efflux_TM"/>
</dbReference>
<dbReference type="PANTHER" id="PTHR11562:SF17">
    <property type="entry name" value="RE54080P-RELATED"/>
    <property type="match status" value="1"/>
</dbReference>
<name>A0A1U9KQJ6_9PROT</name>
<keyword evidence="5" id="KW-0862">Zinc</keyword>
<dbReference type="RefSeq" id="WP_077807097.1">
    <property type="nucleotide sequence ID" value="NZ_BJXS01000007.1"/>
</dbReference>
<evidence type="ECO:0000259" key="10">
    <source>
        <dbReference type="Pfam" id="PF16916"/>
    </source>
</evidence>
<evidence type="ECO:0000256" key="1">
    <source>
        <dbReference type="ARBA" id="ARBA00004141"/>
    </source>
</evidence>
<dbReference type="GO" id="GO:0005385">
    <property type="term" value="F:zinc ion transmembrane transporter activity"/>
    <property type="evidence" value="ECO:0007669"/>
    <property type="project" value="TreeGrafter"/>
</dbReference>
<dbReference type="KEGG" id="nch:A0U93_09100"/>
<dbReference type="SUPFAM" id="SSF160240">
    <property type="entry name" value="Cation efflux protein cytoplasmic domain-like"/>
    <property type="match status" value="1"/>
</dbReference>
<keyword evidence="8" id="KW-0472">Membrane</keyword>
<evidence type="ECO:0000313" key="11">
    <source>
        <dbReference type="EMBL" id="AQS88078.1"/>
    </source>
</evidence>
<dbReference type="SUPFAM" id="SSF161111">
    <property type="entry name" value="Cation efflux protein transmembrane domain-like"/>
    <property type="match status" value="1"/>
</dbReference>
<sequence>MHHHHHHHHHHPTTYGSAFAIGIALNVAYILAEVIWGVWAHSLSLLSDAGHNLSDVLGLGGAWLAQHLAARAPSARFTYGLRRSTILSALGNAVLLLLVTGGIVWEAVQRLVHPAPVAGMTVMVVAFAGIVINGATALLLMRDSHHDLNMRGAFLHMASDALMSFAVVVTGLVIMLTRWTVLDPIVSLVVSGVIVWGTWSLLRKSLDMALDAVPARIDPAAVDTALRGLTGVADVHHLHIWSLSTTETALTVHLVVDESLTTDNALLHTATHMLMHQFDIAHPTFQVERGHCATHASDVCAVPHA</sequence>
<proteinExistence type="inferred from homology"/>
<organism evidence="11 12">
    <name type="scientific">Neoasaia chiangmaiensis</name>
    <dbReference type="NCBI Taxonomy" id="320497"/>
    <lineage>
        <taxon>Bacteria</taxon>
        <taxon>Pseudomonadati</taxon>
        <taxon>Pseudomonadota</taxon>
        <taxon>Alphaproteobacteria</taxon>
        <taxon>Acetobacterales</taxon>
        <taxon>Acetobacteraceae</taxon>
        <taxon>Neoasaia</taxon>
    </lineage>
</organism>
<dbReference type="STRING" id="320497.A0U93_09100"/>
<evidence type="ECO:0000256" key="8">
    <source>
        <dbReference type="ARBA" id="ARBA00023136"/>
    </source>
</evidence>
<keyword evidence="5" id="KW-0864">Zinc transport</keyword>
<dbReference type="Pfam" id="PF01545">
    <property type="entry name" value="Cation_efflux"/>
    <property type="match status" value="1"/>
</dbReference>
<evidence type="ECO:0000256" key="3">
    <source>
        <dbReference type="ARBA" id="ARBA00022448"/>
    </source>
</evidence>
<dbReference type="InterPro" id="IPR002524">
    <property type="entry name" value="Cation_efflux"/>
</dbReference>
<keyword evidence="4" id="KW-0812">Transmembrane</keyword>
<feature type="domain" description="Cation efflux protein cytoplasmic" evidence="10">
    <location>
        <begin position="220"/>
        <end position="288"/>
    </location>
</feature>
<dbReference type="NCBIfam" id="TIGR01297">
    <property type="entry name" value="CDF"/>
    <property type="match status" value="1"/>
</dbReference>
<evidence type="ECO:0000256" key="7">
    <source>
        <dbReference type="ARBA" id="ARBA00023065"/>
    </source>
</evidence>
<dbReference type="Gene3D" id="1.20.1510.10">
    <property type="entry name" value="Cation efflux protein transmembrane domain"/>
    <property type="match status" value="1"/>
</dbReference>
<dbReference type="InterPro" id="IPR027470">
    <property type="entry name" value="Cation_efflux_CTD"/>
</dbReference>
<dbReference type="InterPro" id="IPR036837">
    <property type="entry name" value="Cation_efflux_CTD_sf"/>
</dbReference>
<dbReference type="Pfam" id="PF16916">
    <property type="entry name" value="ZT_dimer"/>
    <property type="match status" value="1"/>
</dbReference>
<dbReference type="InterPro" id="IPR027469">
    <property type="entry name" value="Cation_efflux_TMD_sf"/>
</dbReference>
<keyword evidence="6" id="KW-1133">Transmembrane helix</keyword>
<keyword evidence="12" id="KW-1185">Reference proteome</keyword>
<keyword evidence="3" id="KW-0813">Transport</keyword>
<evidence type="ECO:0000256" key="4">
    <source>
        <dbReference type="ARBA" id="ARBA00022692"/>
    </source>
</evidence>